<dbReference type="InterPro" id="IPR006652">
    <property type="entry name" value="Kelch_1"/>
</dbReference>
<evidence type="ECO:0000256" key="2">
    <source>
        <dbReference type="ARBA" id="ARBA00022737"/>
    </source>
</evidence>
<protein>
    <submittedName>
        <fullName evidence="5">IVNS1ABP</fullName>
    </submittedName>
</protein>
<gene>
    <name evidence="5" type="ORF">MCOR_56080</name>
</gene>
<dbReference type="Pfam" id="PF24681">
    <property type="entry name" value="Kelch_KLHDC2_KLHL20_DRC7"/>
    <property type="match status" value="1"/>
</dbReference>
<evidence type="ECO:0000256" key="3">
    <source>
        <dbReference type="SAM" id="MobiDB-lite"/>
    </source>
</evidence>
<dbReference type="Gene3D" id="2.120.10.80">
    <property type="entry name" value="Kelch-type beta propeller"/>
    <property type="match status" value="2"/>
</dbReference>
<dbReference type="Gene3D" id="1.25.40.420">
    <property type="match status" value="1"/>
</dbReference>
<dbReference type="AlphaFoldDB" id="A0A6J8EY64"/>
<keyword evidence="6" id="KW-1185">Reference proteome</keyword>
<dbReference type="Pfam" id="PF00651">
    <property type="entry name" value="BTB"/>
    <property type="match status" value="1"/>
</dbReference>
<dbReference type="SUPFAM" id="SSF54695">
    <property type="entry name" value="POZ domain"/>
    <property type="match status" value="1"/>
</dbReference>
<dbReference type="PROSITE" id="PS50097">
    <property type="entry name" value="BTB"/>
    <property type="match status" value="1"/>
</dbReference>
<evidence type="ECO:0000256" key="1">
    <source>
        <dbReference type="ARBA" id="ARBA00022441"/>
    </source>
</evidence>
<proteinExistence type="predicted"/>
<dbReference type="InterPro" id="IPR011043">
    <property type="entry name" value="Gal_Oxase/kelch_b-propeller"/>
</dbReference>
<dbReference type="SMART" id="SM00225">
    <property type="entry name" value="BTB"/>
    <property type="match status" value="1"/>
</dbReference>
<dbReference type="PANTHER" id="PTHR24412:SF396">
    <property type="entry name" value="INFLUENZA VIRUS NS1A-BINDING PROTEIN"/>
    <property type="match status" value="1"/>
</dbReference>
<feature type="domain" description="BTB" evidence="4">
    <location>
        <begin position="45"/>
        <end position="116"/>
    </location>
</feature>
<dbReference type="EMBL" id="CACVKT020009962">
    <property type="protein sequence ID" value="CAC5424151.1"/>
    <property type="molecule type" value="Genomic_DNA"/>
</dbReference>
<feature type="region of interest" description="Disordered" evidence="3">
    <location>
        <begin position="343"/>
        <end position="362"/>
    </location>
</feature>
<evidence type="ECO:0000313" key="5">
    <source>
        <dbReference type="EMBL" id="CAC5424151.1"/>
    </source>
</evidence>
<dbReference type="Proteomes" id="UP000507470">
    <property type="component" value="Unassembled WGS sequence"/>
</dbReference>
<dbReference type="OrthoDB" id="45365at2759"/>
<dbReference type="CDD" id="cd18306">
    <property type="entry name" value="BTB_POZ_NS1BP"/>
    <property type="match status" value="1"/>
</dbReference>
<dbReference type="PANTHER" id="PTHR24412">
    <property type="entry name" value="KELCH PROTEIN"/>
    <property type="match status" value="1"/>
</dbReference>
<dbReference type="InterPro" id="IPR017096">
    <property type="entry name" value="BTB-kelch_protein"/>
</dbReference>
<keyword evidence="2" id="KW-0677">Repeat</keyword>
<reference evidence="5 6" key="1">
    <citation type="submission" date="2020-06" db="EMBL/GenBank/DDBJ databases">
        <authorList>
            <person name="Li R."/>
            <person name="Bekaert M."/>
        </authorList>
    </citation>
    <scope>NUCLEOTIDE SEQUENCE [LARGE SCALE GENOMIC DNA]</scope>
    <source>
        <strain evidence="6">wild</strain>
    </source>
</reference>
<sequence>MDIITNGNSDTHISHIEANLEHEATEHRTYLLTNLNTLRRENQLCDAILVIGRHETPIHRAVVASSSTYLLEMFKKDKKEKKEGQTQNMYKLKDIDYESFQYLLDYIYTGRLAVPGPCVKAVYKAAVKLKIADAASICSQFLASNLSVANCLGVRRFAVDDELRKKTDLFIQNNINSVTCKTFLLFFLSVLVEIIGADEELIEPSNSHHMAELVLSWARDSIDTEKPRLDNLTEQVNILYLNKDNTLTDFKDINDERTKEEDDVREYKCIKKRHVVPQKDPVANLNSPLNGNVLKFNINPENPISPKEWLVIADYQTKDKTFMSLCMLNGDLSVLSIHCRTKAHSPPDSGSEAPDSPTTSSVTLERAVSLTPLASMTVPRCGFGMTVVNNKLFACGGYDRGECMKSTEFYDSQKNKWIPAADMSVPRGRFSTENVQDVIYAVGGSNGQIEQKTVECYNYENNKWSTVSQVATAKVSQALVCVDNKLYCIGGCVGPKSVPDCEVFDPETKSWSKIAPLNTGRYQIAACYHKGFIYAIGGTDGWNVLGITEVYDIKTDKWVLGPSLNVVRRGAGCDIFNGKIHVVGGSDGSNSLKSVEILDNNNFILGSSMSIGRANVGVVNLSNRLYAVGGFSGKKFLDTFEYLDPKSEEWCSYVPVEEVQKSQKNGNAST</sequence>
<dbReference type="SUPFAM" id="SSF50965">
    <property type="entry name" value="Galactose oxidase, central domain"/>
    <property type="match status" value="1"/>
</dbReference>
<dbReference type="Pfam" id="PF01344">
    <property type="entry name" value="Kelch_1"/>
    <property type="match status" value="2"/>
</dbReference>
<evidence type="ECO:0000259" key="4">
    <source>
        <dbReference type="PROSITE" id="PS50097"/>
    </source>
</evidence>
<organism evidence="5 6">
    <name type="scientific">Mytilus coruscus</name>
    <name type="common">Sea mussel</name>
    <dbReference type="NCBI Taxonomy" id="42192"/>
    <lineage>
        <taxon>Eukaryota</taxon>
        <taxon>Metazoa</taxon>
        <taxon>Spiralia</taxon>
        <taxon>Lophotrochozoa</taxon>
        <taxon>Mollusca</taxon>
        <taxon>Bivalvia</taxon>
        <taxon>Autobranchia</taxon>
        <taxon>Pteriomorphia</taxon>
        <taxon>Mytilida</taxon>
        <taxon>Mytiloidea</taxon>
        <taxon>Mytilidae</taxon>
        <taxon>Mytilinae</taxon>
        <taxon>Mytilus</taxon>
    </lineage>
</organism>
<evidence type="ECO:0000313" key="6">
    <source>
        <dbReference type="Proteomes" id="UP000507470"/>
    </source>
</evidence>
<keyword evidence="1" id="KW-0880">Kelch repeat</keyword>
<dbReference type="InterPro" id="IPR015915">
    <property type="entry name" value="Kelch-typ_b-propeller"/>
</dbReference>
<dbReference type="InterPro" id="IPR011333">
    <property type="entry name" value="SKP1/BTB/POZ_sf"/>
</dbReference>
<dbReference type="InterPro" id="IPR000210">
    <property type="entry name" value="BTB/POZ_dom"/>
</dbReference>
<accession>A0A6J8EY64</accession>
<dbReference type="Gene3D" id="3.30.710.10">
    <property type="entry name" value="Potassium Channel Kv1.1, Chain A"/>
    <property type="match status" value="1"/>
</dbReference>
<dbReference type="PIRSF" id="PIRSF037037">
    <property type="entry name" value="Kelch-like_protein_gigaxonin"/>
    <property type="match status" value="1"/>
</dbReference>
<name>A0A6J8EY64_MYTCO</name>
<dbReference type="SMART" id="SM00612">
    <property type="entry name" value="Kelch"/>
    <property type="match status" value="6"/>
</dbReference>